<accession>A0A433T1T2</accession>
<evidence type="ECO:0000313" key="1">
    <source>
        <dbReference type="EMBL" id="RUS75528.1"/>
    </source>
</evidence>
<protein>
    <submittedName>
        <fullName evidence="1">Uncharacterized protein</fullName>
    </submittedName>
</protein>
<dbReference type="STRING" id="188477.A0A433T1T2"/>
<dbReference type="EMBL" id="RQTK01000733">
    <property type="protein sequence ID" value="RUS75528.1"/>
    <property type="molecule type" value="Genomic_DNA"/>
</dbReference>
<name>A0A433T1T2_ELYCH</name>
<gene>
    <name evidence="1" type="ORF">EGW08_016718</name>
</gene>
<evidence type="ECO:0000313" key="2">
    <source>
        <dbReference type="Proteomes" id="UP000271974"/>
    </source>
</evidence>
<organism evidence="1 2">
    <name type="scientific">Elysia chlorotica</name>
    <name type="common">Eastern emerald elysia</name>
    <name type="synonym">Sea slug</name>
    <dbReference type="NCBI Taxonomy" id="188477"/>
    <lineage>
        <taxon>Eukaryota</taxon>
        <taxon>Metazoa</taxon>
        <taxon>Spiralia</taxon>
        <taxon>Lophotrochozoa</taxon>
        <taxon>Mollusca</taxon>
        <taxon>Gastropoda</taxon>
        <taxon>Heterobranchia</taxon>
        <taxon>Euthyneura</taxon>
        <taxon>Panpulmonata</taxon>
        <taxon>Sacoglossa</taxon>
        <taxon>Placobranchoidea</taxon>
        <taxon>Plakobranchidae</taxon>
        <taxon>Elysia</taxon>
    </lineage>
</organism>
<keyword evidence="2" id="KW-1185">Reference proteome</keyword>
<dbReference type="Proteomes" id="UP000271974">
    <property type="component" value="Unassembled WGS sequence"/>
</dbReference>
<sequence length="138" mass="16186">MTAPSDIRDFYEPNLVRWNISESDLPKNASRYEISALGPKVNLHLDTIDFNTVYPQDIVYMRTNQMFWYATLKNPLYNERIPKWGRIHRSQLIAAGWLRLMKPTPLLRRSLNSALADIARKIQEEEIVAKHLDKVRCC</sequence>
<dbReference type="AlphaFoldDB" id="A0A433T1T2"/>
<feature type="non-terminal residue" evidence="1">
    <location>
        <position position="138"/>
    </location>
</feature>
<reference evidence="1 2" key="1">
    <citation type="submission" date="2019-01" db="EMBL/GenBank/DDBJ databases">
        <title>A draft genome assembly of the solar-powered sea slug Elysia chlorotica.</title>
        <authorList>
            <person name="Cai H."/>
            <person name="Li Q."/>
            <person name="Fang X."/>
            <person name="Li J."/>
            <person name="Curtis N.E."/>
            <person name="Altenburger A."/>
            <person name="Shibata T."/>
            <person name="Feng M."/>
            <person name="Maeda T."/>
            <person name="Schwartz J.A."/>
            <person name="Shigenobu S."/>
            <person name="Lundholm N."/>
            <person name="Nishiyama T."/>
            <person name="Yang H."/>
            <person name="Hasebe M."/>
            <person name="Li S."/>
            <person name="Pierce S.K."/>
            <person name="Wang J."/>
        </authorList>
    </citation>
    <scope>NUCLEOTIDE SEQUENCE [LARGE SCALE GENOMIC DNA]</scope>
    <source>
        <strain evidence="1">EC2010</strain>
        <tissue evidence="1">Whole organism of an adult</tissue>
    </source>
</reference>
<dbReference type="OrthoDB" id="428346at2759"/>
<comment type="caution">
    <text evidence="1">The sequence shown here is derived from an EMBL/GenBank/DDBJ whole genome shotgun (WGS) entry which is preliminary data.</text>
</comment>
<proteinExistence type="predicted"/>